<proteinExistence type="predicted"/>
<gene>
    <name evidence="1" type="ORF">AVEN_91507_1</name>
</gene>
<dbReference type="GO" id="GO:0003676">
    <property type="term" value="F:nucleic acid binding"/>
    <property type="evidence" value="ECO:0007669"/>
    <property type="project" value="InterPro"/>
</dbReference>
<dbReference type="OrthoDB" id="616263at2759"/>
<evidence type="ECO:0000313" key="2">
    <source>
        <dbReference type="Proteomes" id="UP000499080"/>
    </source>
</evidence>
<sequence>MPSIPADECVLLCPLLYGVLHYRSRTKHLEIYCHYCSLVISVRSFDTHLHLSPSLRSELSRSHFRSNEEVRVVVKNFLRSLGTDFYQDGFLKLISRCEKCMNDGGDYMEK</sequence>
<reference evidence="1 2" key="1">
    <citation type="journal article" date="2019" name="Sci. Rep.">
        <title>Orb-weaving spider Araneus ventricosus genome elucidates the spidroin gene catalogue.</title>
        <authorList>
            <person name="Kono N."/>
            <person name="Nakamura H."/>
            <person name="Ohtoshi R."/>
            <person name="Moran D.A.P."/>
            <person name="Shinohara A."/>
            <person name="Yoshida Y."/>
            <person name="Fujiwara M."/>
            <person name="Mori M."/>
            <person name="Tomita M."/>
            <person name="Arakawa K."/>
        </authorList>
    </citation>
    <scope>NUCLEOTIDE SEQUENCE [LARGE SCALE GENOMIC DNA]</scope>
</reference>
<evidence type="ECO:0000313" key="1">
    <source>
        <dbReference type="EMBL" id="GBL92161.1"/>
    </source>
</evidence>
<accession>A0A4Y2BIS1</accession>
<keyword evidence="2" id="KW-1185">Reference proteome</keyword>
<organism evidence="1 2">
    <name type="scientific">Araneus ventricosus</name>
    <name type="common">Orbweaver spider</name>
    <name type="synonym">Epeira ventricosa</name>
    <dbReference type="NCBI Taxonomy" id="182803"/>
    <lineage>
        <taxon>Eukaryota</taxon>
        <taxon>Metazoa</taxon>
        <taxon>Ecdysozoa</taxon>
        <taxon>Arthropoda</taxon>
        <taxon>Chelicerata</taxon>
        <taxon>Arachnida</taxon>
        <taxon>Araneae</taxon>
        <taxon>Araneomorphae</taxon>
        <taxon>Entelegynae</taxon>
        <taxon>Araneoidea</taxon>
        <taxon>Araneidae</taxon>
        <taxon>Araneus</taxon>
    </lineage>
</organism>
<dbReference type="InterPro" id="IPR036397">
    <property type="entry name" value="RNaseH_sf"/>
</dbReference>
<dbReference type="Proteomes" id="UP000499080">
    <property type="component" value="Unassembled WGS sequence"/>
</dbReference>
<dbReference type="AlphaFoldDB" id="A0A4Y2BIS1"/>
<dbReference type="Gene3D" id="3.30.420.10">
    <property type="entry name" value="Ribonuclease H-like superfamily/Ribonuclease H"/>
    <property type="match status" value="1"/>
</dbReference>
<dbReference type="EMBL" id="BGPR01000084">
    <property type="protein sequence ID" value="GBL92161.1"/>
    <property type="molecule type" value="Genomic_DNA"/>
</dbReference>
<comment type="caution">
    <text evidence="1">The sequence shown here is derived from an EMBL/GenBank/DDBJ whole genome shotgun (WGS) entry which is preliminary data.</text>
</comment>
<protein>
    <submittedName>
        <fullName evidence="1">Uncharacterized protein</fullName>
    </submittedName>
</protein>
<name>A0A4Y2BIS1_ARAVE</name>